<sequence>MVRKIITLIVCLLGFGFVQAQVERTISGKVSDGKAPMENVTVSILNTNTTTATDKDGFYRLPIATGDELQFSYMGMKTMTIQIEDVTRILNPIMVPDVNELDEVVVTKSRRKSQKDLEYEYAIDPNIIRTAYGYIHAQYSVGHVRILNEKDMIPVTPCVLDLIRMRFPGLGVSGNCFGGGFITSRGLSSVFGNNSVVWDVDGMILQQTPIWLDVNNIKRIAVLPSLGTGVRYGSLGSGGIVVINTVAGNSFRNKIIDRARLRNNYYNDDSLADNEVRNNWPGYKKELYASTSLEAARAKFKELMRTYSNSPYFLLDSQAYFTQQWDRADIGADIIEDYFGIYDTNPVLLKALAYQYQAQGQYKRANDVYKEIFLLRPNYAQSYLDVARSYREVGSIAKAASLHARYDYLLEEGFMDQDTTVFGPIMEREFNNLLALEKDAVLEPGAQNKVYVAENDFDGTRLVFEWNDGEAEFELQFVNPGKQYHTWKHSLADNAESIAGEKAFGYNVVEELIDGSLPGTWQVNVKYLGNKSLTPTYLKATVYYNYGKISQRKEVKVFKLSLKNVNQELFKVQSVSGLATK</sequence>
<dbReference type="SUPFAM" id="SSF49464">
    <property type="entry name" value="Carboxypeptidase regulatory domain-like"/>
    <property type="match status" value="1"/>
</dbReference>
<reference evidence="4" key="1">
    <citation type="journal article" date="2019" name="Int. J. Syst. Evol. Microbiol.">
        <title>The Global Catalogue of Microorganisms (GCM) 10K type strain sequencing project: providing services to taxonomists for standard genome sequencing and annotation.</title>
        <authorList>
            <consortium name="The Broad Institute Genomics Platform"/>
            <consortium name="The Broad Institute Genome Sequencing Center for Infectious Disease"/>
            <person name="Wu L."/>
            <person name="Ma J."/>
        </authorList>
    </citation>
    <scope>NUCLEOTIDE SEQUENCE [LARGE SCALE GENOMIC DNA]</scope>
    <source>
        <strain evidence="4">CCUG 61948</strain>
    </source>
</reference>
<dbReference type="EMBL" id="JBHTHY010000005">
    <property type="protein sequence ID" value="MFD0797398.1"/>
    <property type="molecule type" value="Genomic_DNA"/>
</dbReference>
<gene>
    <name evidence="3" type="ORF">ACFQZJ_07995</name>
</gene>
<keyword evidence="2" id="KW-0732">Signal</keyword>
<evidence type="ECO:0000313" key="3">
    <source>
        <dbReference type="EMBL" id="MFD0797398.1"/>
    </source>
</evidence>
<dbReference type="RefSeq" id="WP_379933690.1">
    <property type="nucleotide sequence ID" value="NZ_JBHTHY010000005.1"/>
</dbReference>
<evidence type="ECO:0000256" key="1">
    <source>
        <dbReference type="PROSITE-ProRule" id="PRU00339"/>
    </source>
</evidence>
<dbReference type="SUPFAM" id="SSF56935">
    <property type="entry name" value="Porins"/>
    <property type="match status" value="1"/>
</dbReference>
<dbReference type="InterPro" id="IPR011990">
    <property type="entry name" value="TPR-like_helical_dom_sf"/>
</dbReference>
<comment type="caution">
    <text evidence="3">The sequence shown here is derived from an EMBL/GenBank/DDBJ whole genome shotgun (WGS) entry which is preliminary data.</text>
</comment>
<feature type="chain" id="PRO_5045772064" evidence="2">
    <location>
        <begin position="21"/>
        <end position="581"/>
    </location>
</feature>
<dbReference type="InterPro" id="IPR008969">
    <property type="entry name" value="CarboxyPept-like_regulatory"/>
</dbReference>
<evidence type="ECO:0000313" key="4">
    <source>
        <dbReference type="Proteomes" id="UP001597012"/>
    </source>
</evidence>
<dbReference type="InterPro" id="IPR019734">
    <property type="entry name" value="TPR_rpt"/>
</dbReference>
<organism evidence="3 4">
    <name type="scientific">Maribacter chungangensis</name>
    <dbReference type="NCBI Taxonomy" id="1069117"/>
    <lineage>
        <taxon>Bacteria</taxon>
        <taxon>Pseudomonadati</taxon>
        <taxon>Bacteroidota</taxon>
        <taxon>Flavobacteriia</taxon>
        <taxon>Flavobacteriales</taxon>
        <taxon>Flavobacteriaceae</taxon>
        <taxon>Maribacter</taxon>
    </lineage>
</organism>
<dbReference type="SUPFAM" id="SSF48452">
    <property type="entry name" value="TPR-like"/>
    <property type="match status" value="1"/>
</dbReference>
<dbReference type="InterPro" id="IPR037066">
    <property type="entry name" value="Plug_dom_sf"/>
</dbReference>
<evidence type="ECO:0000256" key="2">
    <source>
        <dbReference type="SAM" id="SignalP"/>
    </source>
</evidence>
<dbReference type="Proteomes" id="UP001597012">
    <property type="component" value="Unassembled WGS sequence"/>
</dbReference>
<feature type="repeat" description="TPR" evidence="1">
    <location>
        <begin position="346"/>
        <end position="379"/>
    </location>
</feature>
<dbReference type="Gene3D" id="1.25.40.10">
    <property type="entry name" value="Tetratricopeptide repeat domain"/>
    <property type="match status" value="1"/>
</dbReference>
<proteinExistence type="predicted"/>
<keyword evidence="1" id="KW-0802">TPR repeat</keyword>
<dbReference type="Pfam" id="PF13715">
    <property type="entry name" value="CarbopepD_reg_2"/>
    <property type="match status" value="1"/>
</dbReference>
<protein>
    <submittedName>
        <fullName evidence="3">Carboxypeptidase-like regulatory domain-containing protein</fullName>
    </submittedName>
</protein>
<dbReference type="Gene3D" id="2.170.130.10">
    <property type="entry name" value="TonB-dependent receptor, plug domain"/>
    <property type="match status" value="1"/>
</dbReference>
<keyword evidence="4" id="KW-1185">Reference proteome</keyword>
<name>A0ABW3B3Q4_9FLAO</name>
<accession>A0ABW3B3Q4</accession>
<feature type="signal peptide" evidence="2">
    <location>
        <begin position="1"/>
        <end position="20"/>
    </location>
</feature>
<dbReference type="PROSITE" id="PS50005">
    <property type="entry name" value="TPR"/>
    <property type="match status" value="1"/>
</dbReference>
<dbReference type="Gene3D" id="2.60.40.1120">
    <property type="entry name" value="Carboxypeptidase-like, regulatory domain"/>
    <property type="match status" value="1"/>
</dbReference>